<protein>
    <submittedName>
        <fullName evidence="2">Uncharacterized protein</fullName>
    </submittedName>
</protein>
<evidence type="ECO:0000313" key="2">
    <source>
        <dbReference type="EMBL" id="RCJ27049.1"/>
    </source>
</evidence>
<keyword evidence="1" id="KW-0472">Membrane</keyword>
<organism evidence="2 3">
    <name type="scientific">Nostoc minutum NIES-26</name>
    <dbReference type="NCBI Taxonomy" id="1844469"/>
    <lineage>
        <taxon>Bacteria</taxon>
        <taxon>Bacillati</taxon>
        <taxon>Cyanobacteriota</taxon>
        <taxon>Cyanophyceae</taxon>
        <taxon>Nostocales</taxon>
        <taxon>Nostocaceae</taxon>
        <taxon>Nostoc</taxon>
    </lineage>
</organism>
<keyword evidence="1" id="KW-0812">Transmembrane</keyword>
<dbReference type="Proteomes" id="UP000252107">
    <property type="component" value="Unassembled WGS sequence"/>
</dbReference>
<name>A0A367QSX8_9NOSO</name>
<proteinExistence type="predicted"/>
<reference evidence="2" key="1">
    <citation type="submission" date="2016-04" db="EMBL/GenBank/DDBJ databases">
        <authorList>
            <person name="Tabuchi Yagui T.R."/>
        </authorList>
    </citation>
    <scope>NUCLEOTIDE SEQUENCE [LARGE SCALE GENOMIC DNA]</scope>
    <source>
        <strain evidence="2">NIES-26</strain>
    </source>
</reference>
<sequence length="425" mass="49925">MMSHQDINLRFPKGRTAFFIIHGVGQQNPFETMDYFARNLLKYFDNQSLPLKLEHLIAKRRLSNGSIWTESFVRVSSIDSEQNWLVDIHEYYWAHNTENKISIPELLQWAEQTLDGTIKFYNRQENKDLLQRLLADNKRKSLFQFRLRSLTMFLRLFNLVYPALRLVLWLILLLVGPFLRGRFLQSAWKLSKQLVTPLLVNFVGDVAIYSITDPKSPYQKIRQQILTESLTLLKAILKDKQANYDQVILTGHSLGSCIAYDTLNLLCIESTLTPNKSKSLLLDKIKGLITFGSPLDKIAFFLRETAQQDQYIRQRMLEHLNSFRVKPEFALQSTYLTQNPVICQLEQIHWVNYYYLKDPISGHLDYYENLDNIEMKYQASWGLEGHMGYWTDPSFYENIAERFLYASNESTDNQKFVQKVFHSQS</sequence>
<feature type="transmembrane region" description="Helical" evidence="1">
    <location>
        <begin position="156"/>
        <end position="179"/>
    </location>
</feature>
<dbReference type="AlphaFoldDB" id="A0A367QSX8"/>
<keyword evidence="1" id="KW-1133">Transmembrane helix</keyword>
<dbReference type="EMBL" id="LXQD01000306">
    <property type="protein sequence ID" value="RCJ27049.1"/>
    <property type="molecule type" value="Genomic_DNA"/>
</dbReference>
<comment type="caution">
    <text evidence="2">The sequence shown here is derived from an EMBL/GenBank/DDBJ whole genome shotgun (WGS) entry which is preliminary data.</text>
</comment>
<dbReference type="InterPro" id="IPR029058">
    <property type="entry name" value="AB_hydrolase_fold"/>
</dbReference>
<evidence type="ECO:0000256" key="1">
    <source>
        <dbReference type="SAM" id="Phobius"/>
    </source>
</evidence>
<gene>
    <name evidence="2" type="ORF">A6770_02485</name>
</gene>
<keyword evidence="3" id="KW-1185">Reference proteome</keyword>
<dbReference type="SUPFAM" id="SSF53474">
    <property type="entry name" value="alpha/beta-Hydrolases"/>
    <property type="match status" value="1"/>
</dbReference>
<evidence type="ECO:0000313" key="3">
    <source>
        <dbReference type="Proteomes" id="UP000252107"/>
    </source>
</evidence>
<accession>A0A367QSX8</accession>